<gene>
    <name evidence="1" type="ORF">HPB48_004420</name>
</gene>
<dbReference type="Gene3D" id="3.30.420.10">
    <property type="entry name" value="Ribonuclease H-like superfamily/Ribonuclease H"/>
    <property type="match status" value="1"/>
</dbReference>
<keyword evidence="2" id="KW-1185">Reference proteome</keyword>
<comment type="caution">
    <text evidence="1">The sequence shown here is derived from an EMBL/GenBank/DDBJ whole genome shotgun (WGS) entry which is preliminary data.</text>
</comment>
<name>A0A9J6FWU1_HAELO</name>
<dbReference type="Proteomes" id="UP000821853">
    <property type="component" value="Chromosome 2"/>
</dbReference>
<protein>
    <submittedName>
        <fullName evidence="1">Uncharacterized protein</fullName>
    </submittedName>
</protein>
<dbReference type="EMBL" id="JABSTR010000004">
    <property type="protein sequence ID" value="KAH9367279.1"/>
    <property type="molecule type" value="Genomic_DNA"/>
</dbReference>
<accession>A0A9J6FWU1</accession>
<evidence type="ECO:0000313" key="1">
    <source>
        <dbReference type="EMBL" id="KAH9367279.1"/>
    </source>
</evidence>
<proteinExistence type="predicted"/>
<organism evidence="1 2">
    <name type="scientific">Haemaphysalis longicornis</name>
    <name type="common">Bush tick</name>
    <dbReference type="NCBI Taxonomy" id="44386"/>
    <lineage>
        <taxon>Eukaryota</taxon>
        <taxon>Metazoa</taxon>
        <taxon>Ecdysozoa</taxon>
        <taxon>Arthropoda</taxon>
        <taxon>Chelicerata</taxon>
        <taxon>Arachnida</taxon>
        <taxon>Acari</taxon>
        <taxon>Parasitiformes</taxon>
        <taxon>Ixodida</taxon>
        <taxon>Ixodoidea</taxon>
        <taxon>Ixodidae</taxon>
        <taxon>Haemaphysalinae</taxon>
        <taxon>Haemaphysalis</taxon>
    </lineage>
</organism>
<evidence type="ECO:0000313" key="2">
    <source>
        <dbReference type="Proteomes" id="UP000821853"/>
    </source>
</evidence>
<dbReference type="InterPro" id="IPR036397">
    <property type="entry name" value="RNaseH_sf"/>
</dbReference>
<dbReference type="AlphaFoldDB" id="A0A9J6FWU1"/>
<reference evidence="1 2" key="1">
    <citation type="journal article" date="2020" name="Cell">
        <title>Large-Scale Comparative Analyses of Tick Genomes Elucidate Their Genetic Diversity and Vector Capacities.</title>
        <authorList>
            <consortium name="Tick Genome and Microbiome Consortium (TIGMIC)"/>
            <person name="Jia N."/>
            <person name="Wang J."/>
            <person name="Shi W."/>
            <person name="Du L."/>
            <person name="Sun Y."/>
            <person name="Zhan W."/>
            <person name="Jiang J.F."/>
            <person name="Wang Q."/>
            <person name="Zhang B."/>
            <person name="Ji P."/>
            <person name="Bell-Sakyi L."/>
            <person name="Cui X.M."/>
            <person name="Yuan T.T."/>
            <person name="Jiang B.G."/>
            <person name="Yang W.F."/>
            <person name="Lam T.T."/>
            <person name="Chang Q.C."/>
            <person name="Ding S.J."/>
            <person name="Wang X.J."/>
            <person name="Zhu J.G."/>
            <person name="Ruan X.D."/>
            <person name="Zhao L."/>
            <person name="Wei J.T."/>
            <person name="Ye R.Z."/>
            <person name="Que T.C."/>
            <person name="Du C.H."/>
            <person name="Zhou Y.H."/>
            <person name="Cheng J.X."/>
            <person name="Dai P.F."/>
            <person name="Guo W.B."/>
            <person name="Han X.H."/>
            <person name="Huang E.J."/>
            <person name="Li L.F."/>
            <person name="Wei W."/>
            <person name="Gao Y.C."/>
            <person name="Liu J.Z."/>
            <person name="Shao H.Z."/>
            <person name="Wang X."/>
            <person name="Wang C.C."/>
            <person name="Yang T.C."/>
            <person name="Huo Q.B."/>
            <person name="Li W."/>
            <person name="Chen H.Y."/>
            <person name="Chen S.E."/>
            <person name="Zhou L.G."/>
            <person name="Ni X.B."/>
            <person name="Tian J.H."/>
            <person name="Sheng Y."/>
            <person name="Liu T."/>
            <person name="Pan Y.S."/>
            <person name="Xia L.Y."/>
            <person name="Li J."/>
            <person name="Zhao F."/>
            <person name="Cao W.C."/>
        </authorList>
    </citation>
    <scope>NUCLEOTIDE SEQUENCE [LARGE SCALE GENOMIC DNA]</scope>
    <source>
        <strain evidence="1">HaeL-2018</strain>
    </source>
</reference>
<dbReference type="GO" id="GO:0003676">
    <property type="term" value="F:nucleic acid binding"/>
    <property type="evidence" value="ECO:0007669"/>
    <property type="project" value="InterPro"/>
</dbReference>
<dbReference type="VEuPathDB" id="VectorBase:HLOH_042873"/>
<sequence>MSRDGLDALHRIEGSLTSEKYSEILEYVMIPYALDGPFPDGDYLFQQDLAPVHTIKSVEKWLTDRGVRQLEWIPKGAVVNV</sequence>
<dbReference type="OrthoDB" id="4843387at2759"/>